<feature type="transmembrane region" description="Helical" evidence="1">
    <location>
        <begin position="522"/>
        <end position="544"/>
    </location>
</feature>
<feature type="transmembrane region" description="Helical" evidence="1">
    <location>
        <begin position="298"/>
        <end position="316"/>
    </location>
</feature>
<feature type="transmembrane region" description="Helical" evidence="1">
    <location>
        <begin position="128"/>
        <end position="147"/>
    </location>
</feature>
<organism evidence="3 4">
    <name type="scientific">Oceanobacillus jeddahense</name>
    <dbReference type="NCBI Taxonomy" id="1462527"/>
    <lineage>
        <taxon>Bacteria</taxon>
        <taxon>Bacillati</taxon>
        <taxon>Bacillota</taxon>
        <taxon>Bacilli</taxon>
        <taxon>Bacillales</taxon>
        <taxon>Bacillaceae</taxon>
        <taxon>Oceanobacillus</taxon>
    </lineage>
</organism>
<keyword evidence="1" id="KW-0812">Transmembrane</keyword>
<feature type="transmembrane region" description="Helical" evidence="1">
    <location>
        <begin position="488"/>
        <end position="510"/>
    </location>
</feature>
<dbReference type="InterPro" id="IPR010656">
    <property type="entry name" value="DctM"/>
</dbReference>
<proteinExistence type="predicted"/>
<sequence>MKVYSSRTERVLDKCLQVIPLIFVIGLISYMFGIIPPEAWHFETFAVMIILTLGYEGYIRKGLSEKKPVYSLISFLIYLSGIASCIYLFFEIPRLEWFYGSVWNNADIIFGTLLIIALLDLTRRKFGWPLPSIAAFFLLYSLFGHYLPSGYFGHSGFSYGRIISFLYSPAGIFGIVFKTFISIIFIFMLFGTFLQKTGVGQFLVDLSFAIAGKFRGGPAKVAVVASAVLGSINGNSVANVATTGAITIPLMKRTGYKPAFAGGVEAAASTGGQILPPIMGAGAFIMAEFLSIDYQTVVVAAIVPALLYFIAIFLIVDLEAVKNDLKGLTEIPKLTKVLKHSYLGLPIVVLIYSLLIANFSVARSGVYAILACIIISWFTKDHRMGIKRISESTIKGTNDAIGIGVLCATAGIVIGTVSMTGFGNQFSSAVVNLAGDNLFLVAILTAVMAIILGMGLPTTAAYIISMAVAVPALTTLDIPPLSAHLFVFYFAVVSAITPPIGAAFYTAASIAKAGTMETGFQAVRIGIGAFTVPFFFIISPALLLDGPVGQIILGLSTAILGIIAVAMAFQGVTFFGNKIYLWQSLLLLISFVLLIYPSQSTDIYGAILFFIVFLIGFIILRNRTRNKEDDESLNQSKAR</sequence>
<gene>
    <name evidence="3" type="ORF">NP439_20935</name>
</gene>
<dbReference type="PANTHER" id="PTHR43849:SF2">
    <property type="entry name" value="BLL3936 PROTEIN"/>
    <property type="match status" value="1"/>
</dbReference>
<evidence type="ECO:0000259" key="2">
    <source>
        <dbReference type="Pfam" id="PF06808"/>
    </source>
</evidence>
<accession>A0ABY5JQS7</accession>
<feature type="transmembrane region" description="Helical" evidence="1">
    <location>
        <begin position="579"/>
        <end position="597"/>
    </location>
</feature>
<feature type="transmembrane region" description="Helical" evidence="1">
    <location>
        <begin position="337"/>
        <end position="355"/>
    </location>
</feature>
<evidence type="ECO:0000313" key="4">
    <source>
        <dbReference type="Proteomes" id="UP001059773"/>
    </source>
</evidence>
<feature type="transmembrane region" description="Helical" evidence="1">
    <location>
        <begin position="603"/>
        <end position="620"/>
    </location>
</feature>
<keyword evidence="1" id="KW-0472">Membrane</keyword>
<feature type="domain" description="TRAP C4-dicarboxylate transport system permease DctM subunit" evidence="2">
    <location>
        <begin position="114"/>
        <end position="544"/>
    </location>
</feature>
<name>A0ABY5JQS7_9BACI</name>
<evidence type="ECO:0000256" key="1">
    <source>
        <dbReference type="SAM" id="Phobius"/>
    </source>
</evidence>
<protein>
    <submittedName>
        <fullName evidence="3">TRAP transporter fused permease subunit</fullName>
    </submittedName>
</protein>
<reference evidence="3" key="1">
    <citation type="submission" date="2022-07" db="EMBL/GenBank/DDBJ databases">
        <title>FELIX.</title>
        <authorList>
            <person name="Wan K.H."/>
            <person name="Park S."/>
            <person name="Lawrence Q."/>
            <person name="Eichenberger J.P."/>
            <person name="Booth B.W."/>
            <person name="Piaggio A.J."/>
            <person name="Chandler J.C."/>
            <person name="Franklin A.B."/>
            <person name="Celniker S.E."/>
        </authorList>
    </citation>
    <scope>NUCLEOTIDE SEQUENCE</scope>
    <source>
        <strain evidence="3">QA-1986 374</strain>
    </source>
</reference>
<evidence type="ECO:0000313" key="3">
    <source>
        <dbReference type="EMBL" id="UUI02476.1"/>
    </source>
</evidence>
<feature type="transmembrane region" description="Helical" evidence="1">
    <location>
        <begin position="102"/>
        <end position="121"/>
    </location>
</feature>
<dbReference type="PANTHER" id="PTHR43849">
    <property type="entry name" value="BLL3936 PROTEIN"/>
    <property type="match status" value="1"/>
</dbReference>
<feature type="transmembrane region" description="Helical" evidence="1">
    <location>
        <begin position="361"/>
        <end position="379"/>
    </location>
</feature>
<feature type="transmembrane region" description="Helical" evidence="1">
    <location>
        <begin position="12"/>
        <end position="33"/>
    </location>
</feature>
<keyword evidence="4" id="KW-1185">Reference proteome</keyword>
<feature type="transmembrane region" description="Helical" evidence="1">
    <location>
        <begin position="70"/>
        <end position="90"/>
    </location>
</feature>
<dbReference type="InterPro" id="IPR011853">
    <property type="entry name" value="TRAP_DctM-Dct_fused"/>
</dbReference>
<dbReference type="Proteomes" id="UP001059773">
    <property type="component" value="Chromosome"/>
</dbReference>
<feature type="transmembrane region" description="Helical" evidence="1">
    <location>
        <begin position="550"/>
        <end position="572"/>
    </location>
</feature>
<dbReference type="EMBL" id="CP101914">
    <property type="protein sequence ID" value="UUI02476.1"/>
    <property type="molecule type" value="Genomic_DNA"/>
</dbReference>
<feature type="transmembrane region" description="Helical" evidence="1">
    <location>
        <begin position="400"/>
        <end position="423"/>
    </location>
</feature>
<feature type="transmembrane region" description="Helical" evidence="1">
    <location>
        <begin position="167"/>
        <end position="190"/>
    </location>
</feature>
<dbReference type="NCBIfam" id="TIGR02123">
    <property type="entry name" value="TRAP_fused"/>
    <property type="match status" value="1"/>
</dbReference>
<keyword evidence="1" id="KW-1133">Transmembrane helix</keyword>
<dbReference type="Pfam" id="PF06808">
    <property type="entry name" value="DctM"/>
    <property type="match status" value="1"/>
</dbReference>
<feature type="transmembrane region" description="Helical" evidence="1">
    <location>
        <begin position="39"/>
        <end position="58"/>
    </location>
</feature>
<dbReference type="RefSeq" id="WP_256707710.1">
    <property type="nucleotide sequence ID" value="NZ_CP101914.1"/>
</dbReference>